<dbReference type="STRING" id="1385510.GCA_000425205_00738"/>
<dbReference type="RefSeq" id="WP_026799508.1">
    <property type="nucleotide sequence ID" value="NZ_AULI01000002.1"/>
</dbReference>
<evidence type="ECO:0000313" key="2">
    <source>
        <dbReference type="Proteomes" id="UP000030528"/>
    </source>
</evidence>
<accession>A0A0A5GM90</accession>
<dbReference type="AlphaFoldDB" id="A0A0A5GM90"/>
<reference evidence="1 2" key="1">
    <citation type="submission" date="2013-08" db="EMBL/GenBank/DDBJ databases">
        <authorList>
            <person name="Huang J."/>
            <person name="Wang G."/>
        </authorList>
    </citation>
    <scope>NUCLEOTIDE SEQUENCE [LARGE SCALE GENOMIC DNA]</scope>
    <source>
        <strain evidence="1 2">JSM 076056</strain>
    </source>
</reference>
<proteinExistence type="predicted"/>
<dbReference type="Proteomes" id="UP000030528">
    <property type="component" value="Unassembled WGS sequence"/>
</dbReference>
<name>A0A0A5GM90_9BACI</name>
<organism evidence="1 2">
    <name type="scientific">Pontibacillus halophilus JSM 076056 = DSM 19796</name>
    <dbReference type="NCBI Taxonomy" id="1385510"/>
    <lineage>
        <taxon>Bacteria</taxon>
        <taxon>Bacillati</taxon>
        <taxon>Bacillota</taxon>
        <taxon>Bacilli</taxon>
        <taxon>Bacillales</taxon>
        <taxon>Bacillaceae</taxon>
        <taxon>Pontibacillus</taxon>
    </lineage>
</organism>
<comment type="caution">
    <text evidence="1">The sequence shown here is derived from an EMBL/GenBank/DDBJ whole genome shotgun (WGS) entry which is preliminary data.</text>
</comment>
<dbReference type="eggNOG" id="ENOG5032Z54">
    <property type="taxonomic scope" value="Bacteria"/>
</dbReference>
<dbReference type="OrthoDB" id="2690546at2"/>
<sequence>MGANYVYGDRVLTEKGFQSIQLEVNKGKWKGHSRVYNRRLGMSLHGFYVTPGKVYADVEFPFNDTEDWESLFQRFLLRGSTLLLIGFRVESKRGFIRAFTSFKERLLNLPIDVMVFPRIQLRHLTSDAIRYFKRQRLPFIAVEAGSLEEFRNQPIEWLREAQGSNPIPLVPLFPPSFDDHEYKKWKNYCEDKHVSTLPDPINPYPLTLNNLKATGIAPYKGTFSPLSDADYNLYTEVEQSFVEDHNQISYHKAIPCVTVLRGKLLRVTTSVLHKEPEGKYKTISIPSHFSYR</sequence>
<gene>
    <name evidence="1" type="ORF">N781_17805</name>
</gene>
<protein>
    <submittedName>
        <fullName evidence="1">Uncharacterized protein</fullName>
    </submittedName>
</protein>
<dbReference type="EMBL" id="AVPE01000007">
    <property type="protein sequence ID" value="KGX92285.1"/>
    <property type="molecule type" value="Genomic_DNA"/>
</dbReference>
<evidence type="ECO:0000313" key="1">
    <source>
        <dbReference type="EMBL" id="KGX92285.1"/>
    </source>
</evidence>
<keyword evidence="2" id="KW-1185">Reference proteome</keyword>